<dbReference type="RefSeq" id="XP_011214756.1">
    <property type="nucleotide sequence ID" value="XM_011216454.3"/>
</dbReference>
<dbReference type="AlphaFoldDB" id="A0A034WP64"/>
<accession>A0A034WP64</accession>
<evidence type="ECO:0000313" key="4">
    <source>
        <dbReference type="RefSeq" id="XP_049304090.1"/>
    </source>
</evidence>
<reference evidence="1" key="1">
    <citation type="journal article" date="2014" name="BMC Genomics">
        <title>Characterizing the developmental transcriptome of the oriental fruit fly, Bactrocera dorsalis (Diptera: Tephritidae) through comparative genomic analysis with Drosophila melanogaster utilizing modENCODE datasets.</title>
        <authorList>
            <person name="Geib S.M."/>
            <person name="Calla B."/>
            <person name="Hall B."/>
            <person name="Hou S."/>
            <person name="Manoukis N.C."/>
        </authorList>
    </citation>
    <scope>NUCLEOTIDE SEQUENCE</scope>
    <source>
        <strain evidence="1">Punador</strain>
    </source>
</reference>
<evidence type="ECO:0000313" key="2">
    <source>
        <dbReference type="Proteomes" id="UP001652620"/>
    </source>
</evidence>
<proteinExistence type="predicted"/>
<sequence length="144" mass="16342">MHIHPSSSESNFGQLIQREETAAIKIQAGFRGYRVRKQMQNQSQINAPNCYIQERQQQMSDPLHINIGNSTTLQNINTTANKKSSKLEVEITTKEDQCATKIQASVRGFLVRKKQKIAMDAATKIQAGFRGFKARKEAQHLKQK</sequence>
<dbReference type="InterPro" id="IPR000048">
    <property type="entry name" value="IQ_motif_EF-hand-BS"/>
</dbReference>
<dbReference type="OrthoDB" id="252964at2759"/>
<dbReference type="CDD" id="cd23767">
    <property type="entry name" value="IQCD"/>
    <property type="match status" value="1"/>
</dbReference>
<name>A0A034WP64_BACDO</name>
<dbReference type="Gene3D" id="1.20.5.190">
    <property type="match status" value="2"/>
</dbReference>
<dbReference type="Proteomes" id="UP001652620">
    <property type="component" value="Chromosome 2"/>
</dbReference>
<dbReference type="Pfam" id="PF00612">
    <property type="entry name" value="IQ"/>
    <property type="match status" value="3"/>
</dbReference>
<dbReference type="PANTHER" id="PTHR10699:SF11">
    <property type="entry name" value="IGLOO, ISOFORM A"/>
    <property type="match status" value="1"/>
</dbReference>
<dbReference type="EMBL" id="GAKP01001596">
    <property type="protein sequence ID" value="JAC57356.1"/>
    <property type="molecule type" value="Transcribed_RNA"/>
</dbReference>
<dbReference type="GO" id="GO:0005516">
    <property type="term" value="F:calmodulin binding"/>
    <property type="evidence" value="ECO:0007669"/>
    <property type="project" value="TreeGrafter"/>
</dbReference>
<dbReference type="RefSeq" id="XP_049304090.1">
    <property type="nucleotide sequence ID" value="XM_049448133.1"/>
</dbReference>
<evidence type="ECO:0000313" key="6">
    <source>
        <dbReference type="RefSeq" id="XP_049304092.1"/>
    </source>
</evidence>
<dbReference type="RefSeq" id="XP_049304091.1">
    <property type="nucleotide sequence ID" value="XM_049448134.1"/>
</dbReference>
<gene>
    <name evidence="1" type="primary">ASPM</name>
    <name evidence="3 4 5 6" type="synonym">LOC105234165</name>
</gene>
<protein>
    <submittedName>
        <fullName evidence="3 4">Abnormal spindle-like microcephaly-associated protein homolog</fullName>
    </submittedName>
    <submittedName>
        <fullName evidence="1">Abnormal spindle-like microcephaly-associated protein-like protein</fullName>
    </submittedName>
</protein>
<dbReference type="SMART" id="SM00015">
    <property type="entry name" value="IQ"/>
    <property type="match status" value="3"/>
</dbReference>
<dbReference type="SUPFAM" id="SSF52540">
    <property type="entry name" value="P-loop containing nucleoside triphosphate hydrolases"/>
    <property type="match status" value="1"/>
</dbReference>
<dbReference type="FunFam" id="1.20.5.190:FF:000055">
    <property type="entry name" value="Putative microtubule-associated protein futsch"/>
    <property type="match status" value="1"/>
</dbReference>
<evidence type="ECO:0000313" key="5">
    <source>
        <dbReference type="RefSeq" id="XP_049304091.1"/>
    </source>
</evidence>
<evidence type="ECO:0000313" key="1">
    <source>
        <dbReference type="EMBL" id="JAC57356.1"/>
    </source>
</evidence>
<dbReference type="OMA" id="EDRCATK"/>
<reference evidence="2 4" key="2">
    <citation type="submission" date="2025-05" db="UniProtKB">
        <authorList>
            <consortium name="RefSeq"/>
        </authorList>
    </citation>
    <scope>NUCLEOTIDE SEQUENCE [LARGE SCALE GENOMIC DNA]</scope>
    <source>
        <strain evidence="3">Punador</strain>
        <tissue evidence="4 5">Adult</tissue>
    </source>
</reference>
<organism evidence="1">
    <name type="scientific">Bactrocera dorsalis</name>
    <name type="common">Oriental fruit fly</name>
    <name type="synonym">Dacus dorsalis</name>
    <dbReference type="NCBI Taxonomy" id="27457"/>
    <lineage>
        <taxon>Eukaryota</taxon>
        <taxon>Metazoa</taxon>
        <taxon>Ecdysozoa</taxon>
        <taxon>Arthropoda</taxon>
        <taxon>Hexapoda</taxon>
        <taxon>Insecta</taxon>
        <taxon>Pterygota</taxon>
        <taxon>Neoptera</taxon>
        <taxon>Endopterygota</taxon>
        <taxon>Diptera</taxon>
        <taxon>Brachycera</taxon>
        <taxon>Muscomorpha</taxon>
        <taxon>Tephritoidea</taxon>
        <taxon>Tephritidae</taxon>
        <taxon>Bactrocera</taxon>
        <taxon>Bactrocera</taxon>
    </lineage>
</organism>
<dbReference type="PROSITE" id="PS50096">
    <property type="entry name" value="IQ"/>
    <property type="match status" value="3"/>
</dbReference>
<dbReference type="PANTHER" id="PTHR10699">
    <property type="entry name" value="NEUROMODULIN"/>
    <property type="match status" value="1"/>
</dbReference>
<dbReference type="InterPro" id="IPR027417">
    <property type="entry name" value="P-loop_NTPase"/>
</dbReference>
<dbReference type="RefSeq" id="XP_049304092.1">
    <property type="nucleotide sequence ID" value="XM_049448135.1"/>
</dbReference>
<evidence type="ECO:0000313" key="3">
    <source>
        <dbReference type="RefSeq" id="XP_011214756.1"/>
    </source>
</evidence>
<keyword evidence="2" id="KW-1185">Reference proteome</keyword>